<accession>A0A1G6GCF6</accession>
<dbReference type="Proteomes" id="UP000183670">
    <property type="component" value="Unassembled WGS sequence"/>
</dbReference>
<dbReference type="Gene3D" id="1.10.10.60">
    <property type="entry name" value="Homeodomain-like"/>
    <property type="match status" value="1"/>
</dbReference>
<name>A0A1G6GCF6_BACOV</name>
<feature type="domain" description="HTH araC/xylS-type" evidence="4">
    <location>
        <begin position="176"/>
        <end position="274"/>
    </location>
</feature>
<sequence>MEDEHFINYSNIFLNMKVTEDTICDHGVLEHCLLYVYSGKVEFEEAGHSITICAGECAFIRKGHRIRMIKYSDQDTHVYQSILLRFSRKFLLEYYRHNGEEKFPKTTKRSKVSILKIPSLPAVTSLFGSIFPYYESSVAPDEEWLDMKLKEGLYIVLKSDASVYASLFDFAEPWKIDLLAFMEENYMYELSIEELASYTGRSLTGFKNDFRKVSELTPQKWIIKRRLEAAHELIVNRDCKVSEAMMNVGFKNLSHFSRIYKEAYGIAPSYHIYNE</sequence>
<dbReference type="RefSeq" id="WP_074560506.1">
    <property type="nucleotide sequence ID" value="NZ_FMYE01000107.1"/>
</dbReference>
<dbReference type="Pfam" id="PF22200">
    <property type="entry name" value="ExsA_N"/>
    <property type="match status" value="1"/>
</dbReference>
<dbReference type="PROSITE" id="PS01124">
    <property type="entry name" value="HTH_ARAC_FAMILY_2"/>
    <property type="match status" value="1"/>
</dbReference>
<dbReference type="GO" id="GO:0003700">
    <property type="term" value="F:DNA-binding transcription factor activity"/>
    <property type="evidence" value="ECO:0007669"/>
    <property type="project" value="InterPro"/>
</dbReference>
<keyword evidence="1" id="KW-0805">Transcription regulation</keyword>
<dbReference type="InterPro" id="IPR054015">
    <property type="entry name" value="ExsA-like_N"/>
</dbReference>
<dbReference type="SUPFAM" id="SSF46689">
    <property type="entry name" value="Homeodomain-like"/>
    <property type="match status" value="1"/>
</dbReference>
<organism evidence="5 6">
    <name type="scientific">Bacteroides ovatus</name>
    <dbReference type="NCBI Taxonomy" id="28116"/>
    <lineage>
        <taxon>Bacteria</taxon>
        <taxon>Pseudomonadati</taxon>
        <taxon>Bacteroidota</taxon>
        <taxon>Bacteroidia</taxon>
        <taxon>Bacteroidales</taxon>
        <taxon>Bacteroidaceae</taxon>
        <taxon>Bacteroides</taxon>
    </lineage>
</organism>
<protein>
    <submittedName>
        <fullName evidence="5">Transcriptional regulator, AraC family</fullName>
    </submittedName>
</protein>
<reference evidence="5 6" key="1">
    <citation type="submission" date="2016-10" db="EMBL/GenBank/DDBJ databases">
        <authorList>
            <person name="de Groot N.N."/>
        </authorList>
    </citation>
    <scope>NUCLEOTIDE SEQUENCE [LARGE SCALE GENOMIC DNA]</scope>
    <source>
        <strain evidence="5 6">NLAE-zl-C500</strain>
    </source>
</reference>
<dbReference type="SMART" id="SM00342">
    <property type="entry name" value="HTH_ARAC"/>
    <property type="match status" value="1"/>
</dbReference>
<evidence type="ECO:0000313" key="5">
    <source>
        <dbReference type="EMBL" id="SDB79692.1"/>
    </source>
</evidence>
<dbReference type="PANTHER" id="PTHR43280:SF2">
    <property type="entry name" value="HTH-TYPE TRANSCRIPTIONAL REGULATOR EXSA"/>
    <property type="match status" value="1"/>
</dbReference>
<dbReference type="PANTHER" id="PTHR43280">
    <property type="entry name" value="ARAC-FAMILY TRANSCRIPTIONAL REGULATOR"/>
    <property type="match status" value="1"/>
</dbReference>
<evidence type="ECO:0000259" key="4">
    <source>
        <dbReference type="PROSITE" id="PS01124"/>
    </source>
</evidence>
<proteinExistence type="predicted"/>
<evidence type="ECO:0000256" key="3">
    <source>
        <dbReference type="ARBA" id="ARBA00023163"/>
    </source>
</evidence>
<dbReference type="EMBL" id="FMYE01000107">
    <property type="protein sequence ID" value="SDB79692.1"/>
    <property type="molecule type" value="Genomic_DNA"/>
</dbReference>
<dbReference type="InterPro" id="IPR018060">
    <property type="entry name" value="HTH_AraC"/>
</dbReference>
<evidence type="ECO:0000256" key="2">
    <source>
        <dbReference type="ARBA" id="ARBA00023125"/>
    </source>
</evidence>
<dbReference type="Pfam" id="PF12833">
    <property type="entry name" value="HTH_18"/>
    <property type="match status" value="1"/>
</dbReference>
<keyword evidence="2" id="KW-0238">DNA-binding</keyword>
<evidence type="ECO:0000256" key="1">
    <source>
        <dbReference type="ARBA" id="ARBA00023015"/>
    </source>
</evidence>
<gene>
    <name evidence="5" type="ORF">SAMN05192581_11074</name>
</gene>
<dbReference type="AlphaFoldDB" id="A0A1G6GCF6"/>
<keyword evidence="3" id="KW-0804">Transcription</keyword>
<dbReference type="GO" id="GO:0043565">
    <property type="term" value="F:sequence-specific DNA binding"/>
    <property type="evidence" value="ECO:0007669"/>
    <property type="project" value="InterPro"/>
</dbReference>
<dbReference type="InterPro" id="IPR009057">
    <property type="entry name" value="Homeodomain-like_sf"/>
</dbReference>
<evidence type="ECO:0000313" key="6">
    <source>
        <dbReference type="Proteomes" id="UP000183670"/>
    </source>
</evidence>